<protein>
    <submittedName>
        <fullName evidence="1">Uncharacterized protein</fullName>
    </submittedName>
</protein>
<sequence>MLAISSRLTDHKQLEMSSVLLAPTAASSLSSIPTVVAQHTRIREAHAVFQPRRRWAALPPGVDVRLDHHARDAAVTRDKPDADCVDDVGLVVVIF</sequence>
<keyword evidence="2" id="KW-1185">Reference proteome</keyword>
<dbReference type="EMBL" id="KV417967">
    <property type="protein sequence ID" value="KZP04034.1"/>
    <property type="molecule type" value="Genomic_DNA"/>
</dbReference>
<accession>A0A167UKC7</accession>
<evidence type="ECO:0000313" key="1">
    <source>
        <dbReference type="EMBL" id="KZP04034.1"/>
    </source>
</evidence>
<gene>
    <name evidence="1" type="ORF">FIBSPDRAFT_968479</name>
</gene>
<dbReference type="Proteomes" id="UP000076532">
    <property type="component" value="Unassembled WGS sequence"/>
</dbReference>
<organism evidence="1 2">
    <name type="scientific">Athelia psychrophila</name>
    <dbReference type="NCBI Taxonomy" id="1759441"/>
    <lineage>
        <taxon>Eukaryota</taxon>
        <taxon>Fungi</taxon>
        <taxon>Dikarya</taxon>
        <taxon>Basidiomycota</taxon>
        <taxon>Agaricomycotina</taxon>
        <taxon>Agaricomycetes</taxon>
        <taxon>Agaricomycetidae</taxon>
        <taxon>Atheliales</taxon>
        <taxon>Atheliaceae</taxon>
        <taxon>Athelia</taxon>
    </lineage>
</organism>
<reference evidence="1 2" key="1">
    <citation type="journal article" date="2016" name="Mol. Biol. Evol.">
        <title>Comparative Genomics of Early-Diverging Mushroom-Forming Fungi Provides Insights into the Origins of Lignocellulose Decay Capabilities.</title>
        <authorList>
            <person name="Nagy L.G."/>
            <person name="Riley R."/>
            <person name="Tritt A."/>
            <person name="Adam C."/>
            <person name="Daum C."/>
            <person name="Floudas D."/>
            <person name="Sun H."/>
            <person name="Yadav J.S."/>
            <person name="Pangilinan J."/>
            <person name="Larsson K.H."/>
            <person name="Matsuura K."/>
            <person name="Barry K."/>
            <person name="Labutti K."/>
            <person name="Kuo R."/>
            <person name="Ohm R.A."/>
            <person name="Bhattacharya S.S."/>
            <person name="Shirouzu T."/>
            <person name="Yoshinaga Y."/>
            <person name="Martin F.M."/>
            <person name="Grigoriev I.V."/>
            <person name="Hibbett D.S."/>
        </authorList>
    </citation>
    <scope>NUCLEOTIDE SEQUENCE [LARGE SCALE GENOMIC DNA]</scope>
    <source>
        <strain evidence="1 2">CBS 109695</strain>
    </source>
</reference>
<name>A0A167UKC7_9AGAM</name>
<evidence type="ECO:0000313" key="2">
    <source>
        <dbReference type="Proteomes" id="UP000076532"/>
    </source>
</evidence>
<dbReference type="AlphaFoldDB" id="A0A167UKC7"/>
<proteinExistence type="predicted"/>